<dbReference type="RefSeq" id="XP_071938850.1">
    <property type="nucleotide sequence ID" value="XM_072082749.1"/>
</dbReference>
<evidence type="ECO:0000313" key="5">
    <source>
        <dbReference type="RefSeq" id="XP_071938849.1"/>
    </source>
</evidence>
<dbReference type="InterPro" id="IPR001202">
    <property type="entry name" value="WW_dom"/>
</dbReference>
<evidence type="ECO:0000313" key="4">
    <source>
        <dbReference type="RefSeq" id="XP_027117809.1"/>
    </source>
</evidence>
<dbReference type="PROSITE" id="PS01159">
    <property type="entry name" value="WW_DOMAIN_1"/>
    <property type="match status" value="1"/>
</dbReference>
<dbReference type="PANTHER" id="PTHR46817">
    <property type="entry name" value="PHOSPHOINOSITIDE PHOSPHATASE SAC9-RELATED"/>
    <property type="match status" value="1"/>
</dbReference>
<dbReference type="Pfam" id="PF02383">
    <property type="entry name" value="Syja_N"/>
    <property type="match status" value="1"/>
</dbReference>
<reference evidence="4" key="2">
    <citation type="submission" date="2025-04" db="UniProtKB">
        <authorList>
            <consortium name="RefSeq"/>
        </authorList>
    </citation>
    <scope>IDENTIFICATION</scope>
    <source>
        <tissue evidence="4 5">Leaves</tissue>
    </source>
</reference>
<accession>A0A6P6WQV9</accession>
<dbReference type="InterPro" id="IPR057555">
    <property type="entry name" value="SAC9_GBDL_1st"/>
</dbReference>
<dbReference type="PROSITE" id="PS50020">
    <property type="entry name" value="WW_DOMAIN_2"/>
    <property type="match status" value="1"/>
</dbReference>
<dbReference type="SMART" id="SM00456">
    <property type="entry name" value="WW"/>
    <property type="match status" value="1"/>
</dbReference>
<protein>
    <submittedName>
        <fullName evidence="4 5 6">Probable phosphoinositide phosphatase SAC9</fullName>
    </submittedName>
</protein>
<dbReference type="Gene3D" id="2.20.70.10">
    <property type="match status" value="1"/>
</dbReference>
<dbReference type="RefSeq" id="XP_071938849.1">
    <property type="nucleotide sequence ID" value="XM_072082748.1"/>
</dbReference>
<dbReference type="InterPro" id="IPR057553">
    <property type="entry name" value="SAC9_GBDL_2nd"/>
</dbReference>
<feature type="domain" description="WW" evidence="1">
    <location>
        <begin position="510"/>
        <end position="544"/>
    </location>
</feature>
<dbReference type="InterPro" id="IPR057554">
    <property type="entry name" value="SAC9_C"/>
</dbReference>
<evidence type="ECO:0000259" key="2">
    <source>
        <dbReference type="PROSITE" id="PS50275"/>
    </source>
</evidence>
<dbReference type="RefSeq" id="XP_027117809.1">
    <property type="nucleotide sequence ID" value="XM_027262008.1"/>
</dbReference>
<dbReference type="Pfam" id="PF24791">
    <property type="entry name" value="SAC9_C8D"/>
    <property type="match status" value="1"/>
</dbReference>
<organism evidence="3 4">
    <name type="scientific">Coffea arabica</name>
    <name type="common">Arabian coffee</name>
    <dbReference type="NCBI Taxonomy" id="13443"/>
    <lineage>
        <taxon>Eukaryota</taxon>
        <taxon>Viridiplantae</taxon>
        <taxon>Streptophyta</taxon>
        <taxon>Embryophyta</taxon>
        <taxon>Tracheophyta</taxon>
        <taxon>Spermatophyta</taxon>
        <taxon>Magnoliopsida</taxon>
        <taxon>eudicotyledons</taxon>
        <taxon>Gunneridae</taxon>
        <taxon>Pentapetalae</taxon>
        <taxon>asterids</taxon>
        <taxon>lamiids</taxon>
        <taxon>Gentianales</taxon>
        <taxon>Rubiaceae</taxon>
        <taxon>Ixoroideae</taxon>
        <taxon>Gardenieae complex</taxon>
        <taxon>Bertiereae - Coffeeae clade</taxon>
        <taxon>Coffeeae</taxon>
        <taxon>Coffea</taxon>
    </lineage>
</organism>
<dbReference type="PROSITE" id="PS50275">
    <property type="entry name" value="SAC"/>
    <property type="match status" value="1"/>
</dbReference>
<dbReference type="InterPro" id="IPR057557">
    <property type="entry name" value="SAC9_C8D"/>
</dbReference>
<dbReference type="SUPFAM" id="SSF51045">
    <property type="entry name" value="WW domain"/>
    <property type="match status" value="1"/>
</dbReference>
<proteinExistence type="predicted"/>
<feature type="domain" description="SAC" evidence="2">
    <location>
        <begin position="149"/>
        <end position="524"/>
    </location>
</feature>
<keyword evidence="3" id="KW-1185">Reference proteome</keyword>
<evidence type="ECO:0000313" key="3">
    <source>
        <dbReference type="Proteomes" id="UP001652660"/>
    </source>
</evidence>
<dbReference type="InterPro" id="IPR002013">
    <property type="entry name" value="SAC_dom"/>
</dbReference>
<dbReference type="Proteomes" id="UP001652660">
    <property type="component" value="Chromosome 3c"/>
</dbReference>
<dbReference type="CDD" id="cd00201">
    <property type="entry name" value="WW"/>
    <property type="match status" value="1"/>
</dbReference>
<name>A0A6P6WQV9_COFAR</name>
<dbReference type="Pfam" id="PF24765">
    <property type="entry name" value="SAC9_C"/>
    <property type="match status" value="1"/>
</dbReference>
<evidence type="ECO:0000259" key="1">
    <source>
        <dbReference type="PROSITE" id="PS50020"/>
    </source>
</evidence>
<dbReference type="PANTHER" id="PTHR46817:SF1">
    <property type="entry name" value="SAC DOMAIN-CONTAINING PROTEIN"/>
    <property type="match status" value="1"/>
</dbReference>
<dbReference type="GO" id="GO:0016791">
    <property type="term" value="F:phosphatase activity"/>
    <property type="evidence" value="ECO:0007669"/>
    <property type="project" value="InterPro"/>
</dbReference>
<reference evidence="3" key="1">
    <citation type="journal article" date="2025" name="Foods">
        <title>Unveiling the Microbial Signatures of Arabica Coffee Cherries: Insights into Ripeness Specific Diversity, Functional Traits, and Implications for Quality and Safety.</title>
        <authorList>
            <consortium name="RefSeq"/>
            <person name="Tenea G.N."/>
            <person name="Cifuentes V."/>
            <person name="Reyes P."/>
            <person name="Cevallos-Vallejos M."/>
        </authorList>
    </citation>
    <scope>NUCLEOTIDE SEQUENCE [LARGE SCALE GENOMIC DNA]</scope>
</reference>
<dbReference type="Pfam" id="PF24790">
    <property type="entry name" value="SAC9_GBDL_1st"/>
    <property type="match status" value="1"/>
</dbReference>
<gene>
    <name evidence="4 5 6" type="primary">LOC113735087</name>
</gene>
<dbReference type="Pfam" id="PF24789">
    <property type="entry name" value="SAC9_GBDL_2nd"/>
    <property type="match status" value="1"/>
</dbReference>
<dbReference type="GeneID" id="113735087"/>
<dbReference type="OrthoDB" id="405996at2759"/>
<dbReference type="InterPro" id="IPR036020">
    <property type="entry name" value="WW_dom_sf"/>
</dbReference>
<evidence type="ECO:0000313" key="6">
    <source>
        <dbReference type="RefSeq" id="XP_071938850.1"/>
    </source>
</evidence>
<sequence>MESPVVAGNHFRDTSVVVVTLDSSEVYIVVSLSSRTDTQVIYVDPTTGALCYNAKPGFDVFRSQNEALDYITNGTKWLCKSITYARALLGYAALGSFGLLLVATKLTATIPRLPGGGCVHTVTESQWIKISLQNPQPQGKGELKNVQELTDLDIDGKYYFCETRDLTRPFPSRMDLQNPDEEFVWNKWFSSPFKNIGLAQHCVTLLQGFADCRSFGSLGQPEGIVALLARRSRLHPGTRYLARGINSCYSTGNEVECEQLVWVPRKTGQSIPFNTYIWRRGTIPLWWGAELKITAAEAEIYVSDRDPYKESPQYFERLTKRYDTRNLDVAVGGNQKKSAVVPIVCVNLLRYGEGKSESILVQHFEECLNYIRSTEKLPYTRVHLINYDWHASVKLKGEQQTIEGLWYLLKAPTVAIGISEGDYLPSRERIHNCKGEIICNDEFDGAFCLRSHQNGVIRFNCADSLDRTNAASYFGSLHVFVEQCRRLGISLDSDIAYAYQSNNSYGGYTAPLPPGWEKRSDAVTGKTYYIDHNTRTTTWNHPCPDKPWKRFDMTFEEFKRSTILSPVSQLADLFLIAGDIHATLYTGSKAMHSQILSIFNEDAGKFKQFSAAQNMKITLQRRYKNAVVDSSRQKQLEIFLGLRLFKHLPSVVLRPLHVPSRPSGCFLKPVASMIPSSDGGAGLLTFKTKDLIWVCPLGADVVELFIYLGEPCHVSQLLLTVSHGADDSTFPSTVDVRTGRYLDGLKLVVEGASIPQCPSGTNILIPLPGSVNAEDMAITGAGARLHTQDTSCLSLLYDFEELEGELDFLTRVVALTFYPAMGGRSPMTLGEIEILGVSLPWRFIFTREGPGARFCKHANANQKEVNPLLSGTDMNPFADALSDNKVMAHVQSDKSASSWIDLLTGEERHSDSFSEPEIESAMPEGSELLDFLDDATIHNHNGVNNDAKAVSYNEPSDSSTQQYIKCFKLLSGPQMERQLDFMEAMKLEIERLRLNLSAAQRDRALLAVGVDPASINPNLLLEDSYTGRLCRVVHTLALLGHTSLEDRITAAIGLEMMDNGVVDFWNITGIGESCLGGICQVRAESESSAQASTTSTSSKGSESFFLCSECERKVCKVCCAGKGALLLSSYNSRDASNPGSASAQGGSSHGSISDSSSNRSVSLDGIICKLCCHDIVLDALIVDYVRVLISQRRGSRADDAAHKALDHIVGFSAVDCVPQSSQHTTKVLRQLTNGEESLSEFPYASFLHPVETAVGSAPCLSLLAPLDAGSPHSYWRAPPSASSVDFVIVLSNLSDVSAVILLVSPCGYSMSDAPIVQIWASNKINKEERSCVGKWDVHSLIKSSSELCGPEKSQEEKVPRHVKFVFRNPVRCRIIWITLRLQRMGSSSVSLEKDFNLLSFDENPFSEPNRRASFGGLAESDPCLHAKRVLVVGIPTKKETEVSSGGLDQTSVRNWLDKPPALNRFKVPVEAERLTDNDLVLEQYLSPASPTLAGFRLDGFSAIKPRVTHSPSSDVNMLDMSSYILDDRLISAAVLYIQVSALQEPHNMVTIAEFRLPEVKAWTSMYFDFPRQINTRRISFRLLGDIAAYADDPAEQDDSEYRARQLASGLSLSGRVKLYYYGDPYELGKWASLSAV</sequence>
<dbReference type="Pfam" id="PF00397">
    <property type="entry name" value="WW"/>
    <property type="match status" value="1"/>
</dbReference>